<evidence type="ECO:0000313" key="3">
    <source>
        <dbReference type="Proteomes" id="UP001341281"/>
    </source>
</evidence>
<name>A0AAQ3TZN1_PASNO</name>
<accession>A0AAQ3TZN1</accession>
<organism evidence="2 3">
    <name type="scientific">Paspalum notatum var. saurae</name>
    <dbReference type="NCBI Taxonomy" id="547442"/>
    <lineage>
        <taxon>Eukaryota</taxon>
        <taxon>Viridiplantae</taxon>
        <taxon>Streptophyta</taxon>
        <taxon>Embryophyta</taxon>
        <taxon>Tracheophyta</taxon>
        <taxon>Spermatophyta</taxon>
        <taxon>Magnoliopsida</taxon>
        <taxon>Liliopsida</taxon>
        <taxon>Poales</taxon>
        <taxon>Poaceae</taxon>
        <taxon>PACMAD clade</taxon>
        <taxon>Panicoideae</taxon>
        <taxon>Andropogonodae</taxon>
        <taxon>Paspaleae</taxon>
        <taxon>Paspalinae</taxon>
        <taxon>Paspalum</taxon>
    </lineage>
</organism>
<protein>
    <submittedName>
        <fullName evidence="2">Uncharacterized protein</fullName>
    </submittedName>
</protein>
<dbReference type="EMBL" id="CP144750">
    <property type="protein sequence ID" value="WVZ80027.1"/>
    <property type="molecule type" value="Genomic_DNA"/>
</dbReference>
<feature type="compositionally biased region" description="Low complexity" evidence="1">
    <location>
        <begin position="180"/>
        <end position="195"/>
    </location>
</feature>
<feature type="region of interest" description="Disordered" evidence="1">
    <location>
        <begin position="168"/>
        <end position="222"/>
    </location>
</feature>
<feature type="compositionally biased region" description="Basic residues" evidence="1">
    <location>
        <begin position="196"/>
        <end position="208"/>
    </location>
</feature>
<evidence type="ECO:0000256" key="1">
    <source>
        <dbReference type="SAM" id="MobiDB-lite"/>
    </source>
</evidence>
<evidence type="ECO:0000313" key="2">
    <source>
        <dbReference type="EMBL" id="WVZ80027.1"/>
    </source>
</evidence>
<dbReference type="AlphaFoldDB" id="A0AAQ3TZN1"/>
<sequence>RHSGKTPVTPSPQPIDRPLPRRSCCPPSQVPPWSRRRPASTLCRLIHLHAPPSSSLLPSLPPLSHRSCYPPAPVRPRRLAGGRHQLSTFAPHRAQEMEVLTAAKDELGRLLITQARTTDTTFSHCVPEPRALVRRRRCMLACTVVRSTGRAAELATLALAPAVARARAAMPHRPRRRARPALARAAMPHQRAQTGRARRRFAGARCRGKSPEPPRRAHPTSKLARPTALAAHSLVLACLPRSAMAGKCLKVVYLGAFARTPRSLLPQVMWKLIQPYANVLCMRFLDDGSGIDELYLEFSSYETALEVKNLFDQMKIKEPSYPVFQFGTMNLLNTMTWKRTQAIHVSYKEPPRDRKTFDFPDGPSDMAKWFSPHFPWQI</sequence>
<feature type="non-terminal residue" evidence="2">
    <location>
        <position position="1"/>
    </location>
</feature>
<feature type="region of interest" description="Disordered" evidence="1">
    <location>
        <begin position="1"/>
        <end position="36"/>
    </location>
</feature>
<feature type="compositionally biased region" description="Basic residues" evidence="1">
    <location>
        <begin position="170"/>
        <end position="179"/>
    </location>
</feature>
<gene>
    <name evidence="2" type="ORF">U9M48_027544</name>
</gene>
<proteinExistence type="predicted"/>
<dbReference type="Proteomes" id="UP001341281">
    <property type="component" value="Chromosome 06"/>
</dbReference>
<keyword evidence="3" id="KW-1185">Reference proteome</keyword>
<reference evidence="2 3" key="1">
    <citation type="submission" date="2024-02" db="EMBL/GenBank/DDBJ databases">
        <title>High-quality chromosome-scale genome assembly of Pensacola bahiagrass (Paspalum notatum Flugge var. saurae).</title>
        <authorList>
            <person name="Vega J.M."/>
            <person name="Podio M."/>
            <person name="Orjuela J."/>
            <person name="Siena L.A."/>
            <person name="Pessino S.C."/>
            <person name="Combes M.C."/>
            <person name="Mariac C."/>
            <person name="Albertini E."/>
            <person name="Pupilli F."/>
            <person name="Ortiz J.P.A."/>
            <person name="Leblanc O."/>
        </authorList>
    </citation>
    <scope>NUCLEOTIDE SEQUENCE [LARGE SCALE GENOMIC DNA]</scope>
    <source>
        <strain evidence="2">R1</strain>
        <tissue evidence="2">Leaf</tissue>
    </source>
</reference>